<evidence type="ECO:0000256" key="1">
    <source>
        <dbReference type="ARBA" id="ARBA00008591"/>
    </source>
</evidence>
<dbReference type="eggNOG" id="COG1392">
    <property type="taxonomic scope" value="Bacteria"/>
</dbReference>
<comment type="similarity">
    <text evidence="1">Belongs to the UPF0111 family.</text>
</comment>
<dbReference type="RefSeq" id="WP_034359892.1">
    <property type="nucleotide sequence ID" value="NZ_JHAC01000062.1"/>
</dbReference>
<dbReference type="InterPro" id="IPR052912">
    <property type="entry name" value="UPF0111_domain"/>
</dbReference>
<dbReference type="PANTHER" id="PTHR37298:SF1">
    <property type="entry name" value="UPF0111 PROTEIN YKAA"/>
    <property type="match status" value="1"/>
</dbReference>
<dbReference type="InterPro" id="IPR018445">
    <property type="entry name" value="Put_Phosphate_transp_reg"/>
</dbReference>
<dbReference type="InterPro" id="IPR038078">
    <property type="entry name" value="PhoU-like_sf"/>
</dbReference>
<dbReference type="OrthoDB" id="9797568at2"/>
<proteinExistence type="inferred from homology"/>
<evidence type="ECO:0000256" key="2">
    <source>
        <dbReference type="SAM" id="Coils"/>
    </source>
</evidence>
<comment type="caution">
    <text evidence="3">The sequence shown here is derived from an EMBL/GenBank/DDBJ whole genome shotgun (WGS) entry which is preliminary data.</text>
</comment>
<evidence type="ECO:0000313" key="3">
    <source>
        <dbReference type="EMBL" id="EYB66829.1"/>
    </source>
</evidence>
<organism evidence="3 4">
    <name type="scientific">Deinococcus phoenicis</name>
    <dbReference type="NCBI Taxonomy" id="1476583"/>
    <lineage>
        <taxon>Bacteria</taxon>
        <taxon>Thermotogati</taxon>
        <taxon>Deinococcota</taxon>
        <taxon>Deinococci</taxon>
        <taxon>Deinococcales</taxon>
        <taxon>Deinococcaceae</taxon>
        <taxon>Deinococcus</taxon>
    </lineage>
</organism>
<dbReference type="Gene3D" id="1.20.58.220">
    <property type="entry name" value="Phosphate transport system protein phou homolog 2, domain 2"/>
    <property type="match status" value="1"/>
</dbReference>
<gene>
    <name evidence="3" type="ORF">DEIPH_ctg066orf0010</name>
</gene>
<keyword evidence="2" id="KW-0175">Coiled coil</keyword>
<accession>A0A016QM07</accession>
<evidence type="ECO:0008006" key="5">
    <source>
        <dbReference type="Google" id="ProtNLM"/>
    </source>
</evidence>
<protein>
    <recommendedName>
        <fullName evidence="5">Phosphate transport regulator</fullName>
    </recommendedName>
</protein>
<dbReference type="EMBL" id="JHAC01000062">
    <property type="protein sequence ID" value="EYB66829.1"/>
    <property type="molecule type" value="Genomic_DNA"/>
</dbReference>
<feature type="coiled-coil region" evidence="2">
    <location>
        <begin position="31"/>
        <end position="99"/>
    </location>
</feature>
<name>A0A016QM07_9DEIO</name>
<dbReference type="Pfam" id="PF01865">
    <property type="entry name" value="PhoU_div"/>
    <property type="match status" value="1"/>
</dbReference>
<reference evidence="3 4" key="1">
    <citation type="submission" date="2014-03" db="EMBL/GenBank/DDBJ databases">
        <title>Draft genome sequence of Deinococcus phoenicis 1P10ME.</title>
        <authorList>
            <person name="Stepanov V.G."/>
            <person name="Vaishampayan P."/>
            <person name="Venkateswaran K."/>
            <person name="Fox G.E."/>
        </authorList>
    </citation>
    <scope>NUCLEOTIDE SEQUENCE [LARGE SCALE GENOMIC DNA]</scope>
    <source>
        <strain evidence="3 4">1P10ME</strain>
    </source>
</reference>
<evidence type="ECO:0000313" key="4">
    <source>
        <dbReference type="Proteomes" id="UP000020492"/>
    </source>
</evidence>
<dbReference type="AlphaFoldDB" id="A0A016QM07"/>
<dbReference type="STRING" id="1476583.DEIPH_ctg066orf0010"/>
<dbReference type="PATRIC" id="fig|1476583.3.peg.3144"/>
<dbReference type="PANTHER" id="PTHR37298">
    <property type="entry name" value="UPF0111 PROTEIN YKAA"/>
    <property type="match status" value="1"/>
</dbReference>
<sequence length="212" mass="23704">MVLSKFMPKNPQFSAKFAEAARNAHATAQALVDLLENYTDVERKVQKVRDLEHEGDRITREITNLLAESFIVPFDREDIIGLNNELDDLVDDMEDAARKLSLYGVERPLPQMAQLARVVEQQCALLAQGMPMIEDAGRIRELAALAQQIRTLEDEGDTISDEVQRTLYQGVNDVPGMIRAMRGGEIVNLIEDASDQAQRVAKTVESILLKNA</sequence>
<dbReference type="SUPFAM" id="SSF109755">
    <property type="entry name" value="PhoU-like"/>
    <property type="match status" value="1"/>
</dbReference>
<keyword evidence="4" id="KW-1185">Reference proteome</keyword>
<dbReference type="Proteomes" id="UP000020492">
    <property type="component" value="Unassembled WGS sequence"/>
</dbReference>